<dbReference type="EMBL" id="QGHD01000002">
    <property type="protein sequence ID" value="PWL03967.1"/>
    <property type="molecule type" value="Genomic_DNA"/>
</dbReference>
<keyword evidence="3" id="KW-0819">tRNA processing</keyword>
<evidence type="ECO:0000256" key="10">
    <source>
        <dbReference type="ARBA" id="ARBA00022884"/>
    </source>
</evidence>
<comment type="caution">
    <text evidence="14">The sequence shown here is derived from an EMBL/GenBank/DDBJ whole genome shotgun (WGS) entry which is preliminary data.</text>
</comment>
<dbReference type="Gene3D" id="1.10.3090.10">
    <property type="entry name" value="cca-adding enzyme, domain 2"/>
    <property type="match status" value="1"/>
</dbReference>
<feature type="domain" description="tRNA nucleotidyltransferase/poly(A) polymerase RNA and SrmB- binding" evidence="13">
    <location>
        <begin position="181"/>
        <end position="236"/>
    </location>
</feature>
<dbReference type="Pfam" id="PF12627">
    <property type="entry name" value="PolyA_pol_RNAbd"/>
    <property type="match status" value="1"/>
</dbReference>
<evidence type="ECO:0000256" key="11">
    <source>
        <dbReference type="RuleBase" id="RU003953"/>
    </source>
</evidence>
<dbReference type="Pfam" id="PF01743">
    <property type="entry name" value="PolyA_pol"/>
    <property type="match status" value="1"/>
</dbReference>
<gene>
    <name evidence="14" type="ORF">B0H50_102139</name>
</gene>
<keyword evidence="9" id="KW-0460">Magnesium</keyword>
<keyword evidence="5" id="KW-0479">Metal-binding</keyword>
<evidence type="ECO:0000256" key="4">
    <source>
        <dbReference type="ARBA" id="ARBA00022695"/>
    </source>
</evidence>
<keyword evidence="6" id="KW-0547">Nucleotide-binding</keyword>
<dbReference type="RefSeq" id="WP_233244476.1">
    <property type="nucleotide sequence ID" value="NZ_JAXEIU010000031.1"/>
</dbReference>
<evidence type="ECO:0000256" key="7">
    <source>
        <dbReference type="ARBA" id="ARBA00022800"/>
    </source>
</evidence>
<name>A0ABX5LNH5_9BACT</name>
<dbReference type="InterPro" id="IPR032828">
    <property type="entry name" value="PolyA_RNA-bd"/>
</dbReference>
<keyword evidence="4" id="KW-0548">Nucleotidyltransferase</keyword>
<evidence type="ECO:0000256" key="9">
    <source>
        <dbReference type="ARBA" id="ARBA00022842"/>
    </source>
</evidence>
<dbReference type="InterPro" id="IPR050124">
    <property type="entry name" value="tRNA_CCA-adding_enzyme"/>
</dbReference>
<sequence>MNFEQIKKDIPARLMQIAERICAAGGRCYLVGGFVRDAILGRSSRDFDVEVYDIEQETLLKILRDFGKPNLVGKAFGVVHLMTRGLELDFSFPRTESKVGEGHRGFLVQTHLHLSFQEAARRRDFTVNAMGLSLPNLELSDPYSGKEDLEKKILRHVSDAFAEDSLRVLRGVQFASRFSLTLAPETAALCRGLSLADLSSERIFEEFKKWLLKPGRPSLGLKAFREMNLERFFPEIRGLGSENSDEKLGELLDRISEKLPRLSDLMQQEILAFTALLSGAENGQAVTAFLSRITNEVQLLKKSPILFAFIPQMISSAENPEENFNAEFLRRASVKLGGLNLAHLYLQSSPLLSDVKSQEASQIFEERARALGVFENAPEPLLRGSDLIQMGLKPGRLFGEIIKEEFELQLQGKIQTAEEAKEFAVKKIGTKN</sequence>
<keyword evidence="15" id="KW-1185">Reference proteome</keyword>
<keyword evidence="8" id="KW-0067">ATP-binding</keyword>
<evidence type="ECO:0000256" key="8">
    <source>
        <dbReference type="ARBA" id="ARBA00022840"/>
    </source>
</evidence>
<dbReference type="PANTHER" id="PTHR47545:SF1">
    <property type="entry name" value="MULTIFUNCTIONAL CCA PROTEIN"/>
    <property type="match status" value="1"/>
</dbReference>
<keyword evidence="7" id="KW-0692">RNA repair</keyword>
<dbReference type="Proteomes" id="UP000245523">
    <property type="component" value="Unassembled WGS sequence"/>
</dbReference>
<evidence type="ECO:0000259" key="13">
    <source>
        <dbReference type="Pfam" id="PF12627"/>
    </source>
</evidence>
<evidence type="ECO:0000256" key="6">
    <source>
        <dbReference type="ARBA" id="ARBA00022741"/>
    </source>
</evidence>
<keyword evidence="10 11" id="KW-0694">RNA-binding</keyword>
<dbReference type="InterPro" id="IPR043519">
    <property type="entry name" value="NT_sf"/>
</dbReference>
<dbReference type="InterPro" id="IPR002646">
    <property type="entry name" value="PolA_pol_head_dom"/>
</dbReference>
<evidence type="ECO:0000256" key="3">
    <source>
        <dbReference type="ARBA" id="ARBA00022694"/>
    </source>
</evidence>
<evidence type="ECO:0000256" key="1">
    <source>
        <dbReference type="ARBA" id="ARBA00001946"/>
    </source>
</evidence>
<comment type="similarity">
    <text evidence="11">Belongs to the tRNA nucleotidyltransferase/poly(A) polymerase family.</text>
</comment>
<keyword evidence="2 11" id="KW-0808">Transferase</keyword>
<comment type="cofactor">
    <cofactor evidence="1">
        <name>Mg(2+)</name>
        <dbReference type="ChEBI" id="CHEBI:18420"/>
    </cofactor>
</comment>
<dbReference type="CDD" id="cd05398">
    <property type="entry name" value="NT_ClassII-CCAase"/>
    <property type="match status" value="1"/>
</dbReference>
<dbReference type="PANTHER" id="PTHR47545">
    <property type="entry name" value="MULTIFUNCTIONAL CCA PROTEIN"/>
    <property type="match status" value="1"/>
</dbReference>
<dbReference type="SUPFAM" id="SSF81891">
    <property type="entry name" value="Poly A polymerase C-terminal region-like"/>
    <property type="match status" value="1"/>
</dbReference>
<dbReference type="SUPFAM" id="SSF81301">
    <property type="entry name" value="Nucleotidyltransferase"/>
    <property type="match status" value="1"/>
</dbReference>
<evidence type="ECO:0000313" key="15">
    <source>
        <dbReference type="Proteomes" id="UP000245523"/>
    </source>
</evidence>
<organism evidence="14 15">
    <name type="scientific">Hallerella porci</name>
    <dbReference type="NCBI Taxonomy" id="1945871"/>
    <lineage>
        <taxon>Bacteria</taxon>
        <taxon>Pseudomonadati</taxon>
        <taxon>Fibrobacterota</taxon>
        <taxon>Fibrobacteria</taxon>
        <taxon>Fibrobacterales</taxon>
        <taxon>Fibrobacteraceae</taxon>
        <taxon>Hallerella</taxon>
    </lineage>
</organism>
<feature type="domain" description="Poly A polymerase head" evidence="12">
    <location>
        <begin position="28"/>
        <end position="155"/>
    </location>
</feature>
<accession>A0ABX5LNH5</accession>
<proteinExistence type="inferred from homology"/>
<evidence type="ECO:0000313" key="14">
    <source>
        <dbReference type="EMBL" id="PWL03967.1"/>
    </source>
</evidence>
<evidence type="ECO:0000256" key="5">
    <source>
        <dbReference type="ARBA" id="ARBA00022723"/>
    </source>
</evidence>
<dbReference type="Gene3D" id="3.30.460.10">
    <property type="entry name" value="Beta Polymerase, domain 2"/>
    <property type="match status" value="1"/>
</dbReference>
<reference evidence="14 15" key="1">
    <citation type="submission" date="2018-05" db="EMBL/GenBank/DDBJ databases">
        <title>Animal gut microbial communities from fecal samples from Wisconsin, USA.</title>
        <authorList>
            <person name="Neumann A."/>
        </authorList>
    </citation>
    <scope>NUCLEOTIDE SEQUENCE [LARGE SCALE GENOMIC DNA]</scope>
    <source>
        <strain evidence="14 15">UWS4</strain>
    </source>
</reference>
<protein>
    <submittedName>
        <fullName evidence="14">tRNA nucleotidyltransferase (CCA-adding enzyme)</fullName>
    </submittedName>
</protein>
<evidence type="ECO:0000256" key="2">
    <source>
        <dbReference type="ARBA" id="ARBA00022679"/>
    </source>
</evidence>
<evidence type="ECO:0000259" key="12">
    <source>
        <dbReference type="Pfam" id="PF01743"/>
    </source>
</evidence>